<accession>A0A5P8WHT9</accession>
<dbReference type="EMBL" id="CP045228">
    <property type="protein sequence ID" value="QFS52358.1"/>
    <property type="molecule type" value="Genomic_DNA"/>
</dbReference>
<reference evidence="1 2" key="1">
    <citation type="submission" date="2019-10" db="EMBL/GenBank/DDBJ databases">
        <title>Genomic and transcriptomic insights into the perfect genentic adaptation of a filamentous nitrogen-fixing cyanobacterium to rice fields.</title>
        <authorList>
            <person name="Chen Z."/>
        </authorList>
    </citation>
    <scope>NUCLEOTIDE SEQUENCE [LARGE SCALE GENOMIC DNA]</scope>
    <source>
        <strain evidence="1">CCNUC1</strain>
    </source>
</reference>
<dbReference type="Proteomes" id="UP000326678">
    <property type="component" value="Chromosome pGXM01"/>
</dbReference>
<dbReference type="KEGG" id="nsh:GXM_09852"/>
<sequence length="38" mass="4116">MDTQEFLRGKKESEGVGDRLNPLTGLLNSVLGDNLLGK</sequence>
<proteinExistence type="predicted"/>
<organism evidence="1 2">
    <name type="scientific">Nostoc sphaeroides CCNUC1</name>
    <dbReference type="NCBI Taxonomy" id="2653204"/>
    <lineage>
        <taxon>Bacteria</taxon>
        <taxon>Bacillati</taxon>
        <taxon>Cyanobacteriota</taxon>
        <taxon>Cyanophyceae</taxon>
        <taxon>Nostocales</taxon>
        <taxon>Nostocaceae</taxon>
        <taxon>Nostoc</taxon>
    </lineage>
</organism>
<name>A0A5P8WHT9_9NOSO</name>
<evidence type="ECO:0000313" key="1">
    <source>
        <dbReference type="EMBL" id="QFS52358.1"/>
    </source>
</evidence>
<evidence type="ECO:0000313" key="2">
    <source>
        <dbReference type="Proteomes" id="UP000326678"/>
    </source>
</evidence>
<protein>
    <submittedName>
        <fullName evidence="1">Uncharacterized protein</fullName>
    </submittedName>
</protein>
<dbReference type="AlphaFoldDB" id="A0A5P8WHT9"/>
<gene>
    <name evidence="1" type="ORF">GXM_09852</name>
</gene>
<keyword evidence="2" id="KW-1185">Reference proteome</keyword>